<reference evidence="25 26" key="1">
    <citation type="submission" date="2012-08" db="EMBL/GenBank/DDBJ databases">
        <title>Oryza genome evolution.</title>
        <authorList>
            <person name="Wing R.A."/>
        </authorList>
    </citation>
    <scope>NUCLEOTIDE SEQUENCE</scope>
</reference>
<name>A0A0D9WXE3_9ORYZ</name>
<comment type="cofactor">
    <cofactor evidence="20">
        <name>Cu cation</name>
        <dbReference type="ChEBI" id="CHEBI:23378"/>
    </cofactor>
    <text evidence="20">Binds 1 copper ion per dimer.</text>
</comment>
<dbReference type="SUPFAM" id="SSF52172">
    <property type="entry name" value="CheY-like"/>
    <property type="match status" value="1"/>
</dbReference>
<dbReference type="InterPro" id="IPR001789">
    <property type="entry name" value="Sig_transdc_resp-reg_receiver"/>
</dbReference>
<keyword evidence="15 19" id="KW-0902">Two-component regulatory system</keyword>
<evidence type="ECO:0000256" key="12">
    <source>
        <dbReference type="ARBA" id="ARBA00022840"/>
    </source>
</evidence>
<comment type="similarity">
    <text evidence="3 19">Belongs to the ethylene receptor family.</text>
</comment>
<dbReference type="GO" id="GO:0005789">
    <property type="term" value="C:endoplasmic reticulum membrane"/>
    <property type="evidence" value="ECO:0007669"/>
    <property type="project" value="UniProtKB-SubCell"/>
</dbReference>
<dbReference type="SMART" id="SM00448">
    <property type="entry name" value="REC"/>
    <property type="match status" value="1"/>
</dbReference>
<evidence type="ECO:0000256" key="22">
    <source>
        <dbReference type="PROSITE-ProRule" id="PRU00169"/>
    </source>
</evidence>
<accession>A0A0D9WXE3</accession>
<sequence length="802" mass="85432">MAMATATAARQFLATAAASSSSSRHRRCISGGCDMREDGGVEALLQCQKVSDLLIAASFLSIPLELFYFATCADLSEVKCAVLHFCAFIVLGGATHLLAALAASHPNSASLLRYLTAAKALAAVASCVAAVSLLTFIPKLLRIKVRESLLRDKASRLHRDLGIVRRREEATSRAVRALTCRIRGTWSSSPLDADAVLRTTALQLAHALGLHAAAVWMPAAAAGAGGGGLVMVHRVAAAADDELVGEASTTAAADDRDVLDVMSTKVAKVLSPDSALATASGGGGETLTGAVAAAAIRIPMLRVSIYGGGGGTPEVTESSYAILVLILPYDVAGGGGGWSSHDLEIIQVVADQAAVALSHAAVLEESRSMRDRFAEQHRTLMQARHEAAMATRAFSSIQSVMCDAMRRPVNGIVGMVSMLQNPVTESLRPEQRLAVDAIARTSTLLSVLMDDVMDAVTVNRQHLCVQKKVFSLQALIRDAIGVASCLSRCRGAGFLHQPECALPEWVIGDDRRVFHLLLDMVGALLNRCNTECGACRLSFSVRICNVGEERYSLDWIPMRPSFSGCNVCVKFKVGIERSRICAVERSFPCQSPRRSAATTSSEMGHVFSSYCNKIVQMMNGNMWSASDSEGVGESVTLILQFKLQQGHVQAPGESLPYIPHFNGLRVLLADHDAMNREVTKKILERLGCQVMSVPSGAHCLSLLASADASFQLVILDLDDCAMATTTTTSTAIDGFEAAVRIRELRNSCWLLIVIFVAAGVVVTDDSAAVQELCQRAGINGLVQKPVTLQTLGAQLCRVLQDN</sequence>
<feature type="modified residue" description="4-aspartylphosphate" evidence="22">
    <location>
        <position position="716"/>
    </location>
</feature>
<evidence type="ECO:0000256" key="5">
    <source>
        <dbReference type="ARBA" id="ARBA00022679"/>
    </source>
</evidence>
<evidence type="ECO:0000256" key="10">
    <source>
        <dbReference type="ARBA" id="ARBA00022777"/>
    </source>
</evidence>
<dbReference type="Gene3D" id="3.40.50.2300">
    <property type="match status" value="1"/>
</dbReference>
<dbReference type="InterPro" id="IPR003018">
    <property type="entry name" value="GAF"/>
</dbReference>
<dbReference type="CDD" id="cd16938">
    <property type="entry name" value="HATPase_ETR2_ERS2-EIN4-like"/>
    <property type="match status" value="1"/>
</dbReference>
<keyword evidence="5 19" id="KW-0808">Transferase</keyword>
<dbReference type="GO" id="GO:0005524">
    <property type="term" value="F:ATP binding"/>
    <property type="evidence" value="ECO:0007669"/>
    <property type="project" value="UniProtKB-UniRule"/>
</dbReference>
<evidence type="ECO:0000256" key="14">
    <source>
        <dbReference type="ARBA" id="ARBA00023008"/>
    </source>
</evidence>
<feature type="transmembrane region" description="Helical" evidence="23">
    <location>
        <begin position="53"/>
        <end position="70"/>
    </location>
</feature>
<evidence type="ECO:0000313" key="25">
    <source>
        <dbReference type="EnsemblPlants" id="LPERR07G07930.1"/>
    </source>
</evidence>
<dbReference type="SUPFAM" id="SSF47384">
    <property type="entry name" value="Homodimeric domain of signal transducing histidine kinase"/>
    <property type="match status" value="1"/>
</dbReference>
<comment type="catalytic activity">
    <reaction evidence="1">
        <text>ATP + protein L-histidine = ADP + protein N-phospho-L-histidine.</text>
        <dbReference type="EC" id="2.7.13.3"/>
    </reaction>
</comment>
<dbReference type="GO" id="GO:0038199">
    <property type="term" value="F:ethylene receptor activity"/>
    <property type="evidence" value="ECO:0007669"/>
    <property type="project" value="UniProtKB-UniRule"/>
</dbReference>
<dbReference type="Pfam" id="PF25487">
    <property type="entry name" value="ETR1_N"/>
    <property type="match status" value="1"/>
</dbReference>
<evidence type="ECO:0000313" key="26">
    <source>
        <dbReference type="Proteomes" id="UP000032180"/>
    </source>
</evidence>
<protein>
    <recommendedName>
        <fullName evidence="19">Ethylene receptor</fullName>
    </recommendedName>
</protein>
<feature type="transmembrane region" description="Helical" evidence="23">
    <location>
        <begin position="114"/>
        <end position="137"/>
    </location>
</feature>
<dbReference type="STRING" id="77586.A0A0D9WXE3"/>
<keyword evidence="17 19" id="KW-0675">Receptor</keyword>
<evidence type="ECO:0000256" key="18">
    <source>
        <dbReference type="ARBA" id="ARBA00056860"/>
    </source>
</evidence>
<comment type="subcellular location">
    <subcellularLocation>
        <location evidence="2">Endoplasmic reticulum membrane</location>
        <topology evidence="2">Multi-pass membrane protein</topology>
    </subcellularLocation>
</comment>
<keyword evidence="12 19" id="KW-0067">ATP-binding</keyword>
<dbReference type="PROSITE" id="PS50110">
    <property type="entry name" value="RESPONSE_REGULATORY"/>
    <property type="match status" value="1"/>
</dbReference>
<feature type="transmembrane region" description="Helical" evidence="23">
    <location>
        <begin position="82"/>
        <end position="102"/>
    </location>
</feature>
<evidence type="ECO:0000256" key="13">
    <source>
        <dbReference type="ARBA" id="ARBA00022989"/>
    </source>
</evidence>
<keyword evidence="26" id="KW-1185">Reference proteome</keyword>
<evidence type="ECO:0000256" key="4">
    <source>
        <dbReference type="ARBA" id="ARBA00022553"/>
    </source>
</evidence>
<keyword evidence="7 19" id="KW-0479">Metal-binding</keyword>
<dbReference type="HOGENOM" id="CLU_000445_114_48_1"/>
<dbReference type="InterPro" id="IPR011006">
    <property type="entry name" value="CheY-like_superfamily"/>
</dbReference>
<evidence type="ECO:0000256" key="19">
    <source>
        <dbReference type="PIRNR" id="PIRNR026389"/>
    </source>
</evidence>
<keyword evidence="14 19" id="KW-0186">Copper</keyword>
<dbReference type="InterPro" id="IPR036097">
    <property type="entry name" value="HisK_dim/P_sf"/>
</dbReference>
<evidence type="ECO:0000256" key="11">
    <source>
        <dbReference type="ARBA" id="ARBA00022824"/>
    </source>
</evidence>
<reference evidence="26" key="2">
    <citation type="submission" date="2013-12" db="EMBL/GenBank/DDBJ databases">
        <authorList>
            <person name="Yu Y."/>
            <person name="Lee S."/>
            <person name="de Baynast K."/>
            <person name="Wissotski M."/>
            <person name="Liu L."/>
            <person name="Talag J."/>
            <person name="Goicoechea J."/>
            <person name="Angelova A."/>
            <person name="Jetty R."/>
            <person name="Kudrna D."/>
            <person name="Golser W."/>
            <person name="Rivera L."/>
            <person name="Zhang J."/>
            <person name="Wing R."/>
        </authorList>
    </citation>
    <scope>NUCLEOTIDE SEQUENCE</scope>
</reference>
<keyword evidence="16 19" id="KW-0472">Membrane</keyword>
<evidence type="ECO:0000256" key="21">
    <source>
        <dbReference type="PIRSR" id="PIRSR026389-4"/>
    </source>
</evidence>
<feature type="binding site" evidence="20">
    <location>
        <position position="96"/>
    </location>
    <ligand>
        <name>Cu cation</name>
        <dbReference type="ChEBI" id="CHEBI:23378"/>
    </ligand>
</feature>
<evidence type="ECO:0000256" key="3">
    <source>
        <dbReference type="ARBA" id="ARBA00009842"/>
    </source>
</evidence>
<organism evidence="25 26">
    <name type="scientific">Leersia perrieri</name>
    <dbReference type="NCBI Taxonomy" id="77586"/>
    <lineage>
        <taxon>Eukaryota</taxon>
        <taxon>Viridiplantae</taxon>
        <taxon>Streptophyta</taxon>
        <taxon>Embryophyta</taxon>
        <taxon>Tracheophyta</taxon>
        <taxon>Spermatophyta</taxon>
        <taxon>Magnoliopsida</taxon>
        <taxon>Liliopsida</taxon>
        <taxon>Poales</taxon>
        <taxon>Poaceae</taxon>
        <taxon>BOP clade</taxon>
        <taxon>Oryzoideae</taxon>
        <taxon>Oryzeae</taxon>
        <taxon>Oryzinae</taxon>
        <taxon>Leersia</taxon>
    </lineage>
</organism>
<evidence type="ECO:0000259" key="24">
    <source>
        <dbReference type="PROSITE" id="PS50110"/>
    </source>
</evidence>
<evidence type="ECO:0000256" key="16">
    <source>
        <dbReference type="ARBA" id="ARBA00023136"/>
    </source>
</evidence>
<evidence type="ECO:0000256" key="9">
    <source>
        <dbReference type="ARBA" id="ARBA00022745"/>
    </source>
</evidence>
<evidence type="ECO:0000256" key="23">
    <source>
        <dbReference type="SAM" id="Phobius"/>
    </source>
</evidence>
<comment type="function">
    <text evidence="18">Ethylene receptor related to bacterial two-component regulators. Acts as a redundant negative regulator of ethylene signaling.</text>
</comment>
<dbReference type="GO" id="GO:0004674">
    <property type="term" value="F:protein serine/threonine kinase activity"/>
    <property type="evidence" value="ECO:0007669"/>
    <property type="project" value="UniProtKB-ARBA"/>
</dbReference>
<dbReference type="InterPro" id="IPR058544">
    <property type="entry name" value="ETR1_N"/>
</dbReference>
<evidence type="ECO:0000256" key="2">
    <source>
        <dbReference type="ARBA" id="ARBA00004477"/>
    </source>
</evidence>
<dbReference type="Gene3D" id="3.30.450.40">
    <property type="match status" value="1"/>
</dbReference>
<evidence type="ECO:0000256" key="15">
    <source>
        <dbReference type="ARBA" id="ARBA00023012"/>
    </source>
</evidence>
<keyword evidence="11 19" id="KW-0256">Endoplasmic reticulum</keyword>
<dbReference type="PANTHER" id="PTHR24423:SF618">
    <property type="entry name" value="ETHYLENE RECEPTOR 4"/>
    <property type="match status" value="1"/>
</dbReference>
<dbReference type="FunFam" id="3.40.50.2300:FF:000366">
    <property type="entry name" value="Ethylene receptor"/>
    <property type="match status" value="1"/>
</dbReference>
<dbReference type="FunFam" id="1.10.287.130:FF:000087">
    <property type="entry name" value="Ethylene receptor 4"/>
    <property type="match status" value="1"/>
</dbReference>
<evidence type="ECO:0000256" key="7">
    <source>
        <dbReference type="ARBA" id="ARBA00022723"/>
    </source>
</evidence>
<dbReference type="AlphaFoldDB" id="A0A0D9WXE3"/>
<dbReference type="Pfam" id="PF01590">
    <property type="entry name" value="GAF"/>
    <property type="match status" value="1"/>
</dbReference>
<dbReference type="Gene3D" id="1.10.287.130">
    <property type="match status" value="1"/>
</dbReference>
<comment type="function">
    <text evidence="19">May act early in the ethylene signal transduction pathway, possibly as an ethylene receptor, or as a regulator of the pathway.</text>
</comment>
<evidence type="ECO:0000256" key="8">
    <source>
        <dbReference type="ARBA" id="ARBA00022741"/>
    </source>
</evidence>
<dbReference type="eggNOG" id="KOG0519">
    <property type="taxonomic scope" value="Eukaryota"/>
</dbReference>
<dbReference type="InterPro" id="IPR014525">
    <property type="entry name" value="ETR"/>
</dbReference>
<proteinExistence type="inferred from homology"/>
<keyword evidence="13 23" id="KW-1133">Transmembrane helix</keyword>
<reference evidence="25" key="3">
    <citation type="submission" date="2015-04" db="UniProtKB">
        <authorList>
            <consortium name="EnsemblPlants"/>
        </authorList>
    </citation>
    <scope>IDENTIFICATION</scope>
</reference>
<dbReference type="GO" id="GO:0051740">
    <property type="term" value="F:ethylene binding"/>
    <property type="evidence" value="ECO:0007669"/>
    <property type="project" value="UniProtKB-UniRule"/>
</dbReference>
<dbReference type="InterPro" id="IPR029016">
    <property type="entry name" value="GAF-like_dom_sf"/>
</dbReference>
<evidence type="ECO:0000256" key="20">
    <source>
        <dbReference type="PIRSR" id="PIRSR026389-2"/>
    </source>
</evidence>
<keyword evidence="10 19" id="KW-0418">Kinase</keyword>
<keyword evidence="9 19" id="KW-0936">Ethylene signaling pathway</keyword>
<dbReference type="EnsemblPlants" id="LPERR07G07930.1">
    <property type="protein sequence ID" value="LPERR07G07930.1"/>
    <property type="gene ID" value="LPERR07G07930"/>
</dbReference>
<dbReference type="GO" id="GO:0000155">
    <property type="term" value="F:phosphorelay sensor kinase activity"/>
    <property type="evidence" value="ECO:0007669"/>
    <property type="project" value="InterPro"/>
</dbReference>
<keyword evidence="6 23" id="KW-0812">Transmembrane</keyword>
<dbReference type="Proteomes" id="UP000032180">
    <property type="component" value="Chromosome 7"/>
</dbReference>
<dbReference type="PIRSF" id="PIRSF026389">
    <property type="entry name" value="Ethyln_sen_HK"/>
    <property type="match status" value="1"/>
</dbReference>
<keyword evidence="8 19" id="KW-0547">Nucleotide-binding</keyword>
<evidence type="ECO:0000256" key="17">
    <source>
        <dbReference type="ARBA" id="ARBA00023170"/>
    </source>
</evidence>
<feature type="domain" description="Response regulatory" evidence="24">
    <location>
        <begin position="665"/>
        <end position="799"/>
    </location>
</feature>
<feature type="cross-link" description="Glycyl lysine isopeptide (Lys-Gly) (interchain with G-Cter in ubiquitin)" evidence="21">
    <location>
        <position position="784"/>
    </location>
</feature>
<dbReference type="GO" id="GO:0046872">
    <property type="term" value="F:metal ion binding"/>
    <property type="evidence" value="ECO:0007669"/>
    <property type="project" value="UniProtKB-UniRule"/>
</dbReference>
<dbReference type="SMART" id="SM00065">
    <property type="entry name" value="GAF"/>
    <property type="match status" value="1"/>
</dbReference>
<evidence type="ECO:0000256" key="1">
    <source>
        <dbReference type="ARBA" id="ARBA00000085"/>
    </source>
</evidence>
<dbReference type="PANTHER" id="PTHR24423">
    <property type="entry name" value="TWO-COMPONENT SENSOR HISTIDINE KINASE"/>
    <property type="match status" value="1"/>
</dbReference>
<evidence type="ECO:0000256" key="6">
    <source>
        <dbReference type="ARBA" id="ARBA00022692"/>
    </source>
</evidence>
<dbReference type="Gramene" id="LPERR07G07930.1">
    <property type="protein sequence ID" value="LPERR07G07930.1"/>
    <property type="gene ID" value="LPERR07G07930"/>
</dbReference>
<keyword evidence="4 22" id="KW-0597">Phosphoprotein</keyword>